<organism evidence="1 2">
    <name type="scientific">Bacillus cereus</name>
    <dbReference type="NCBI Taxonomy" id="1396"/>
    <lineage>
        <taxon>Bacteria</taxon>
        <taxon>Bacillati</taxon>
        <taxon>Bacillota</taxon>
        <taxon>Bacilli</taxon>
        <taxon>Bacillales</taxon>
        <taxon>Bacillaceae</taxon>
        <taxon>Bacillus</taxon>
        <taxon>Bacillus cereus group</taxon>
    </lineage>
</organism>
<proteinExistence type="predicted"/>
<evidence type="ECO:0000313" key="1">
    <source>
        <dbReference type="EMBL" id="PDZ94255.1"/>
    </source>
</evidence>
<protein>
    <recommendedName>
        <fullName evidence="3">Acyl carrier protein</fullName>
    </recommendedName>
</protein>
<sequence>MVVSIHIETEEKITSEMKNVFLKRASIKRNKLSEDMQLKKVLDENIFKMGHILLDLHEAFNIQPEYEPLTEFEHFKTVGDIKTYLENRTA</sequence>
<dbReference type="RefSeq" id="WP_098007164.1">
    <property type="nucleotide sequence ID" value="NZ_NUJB01000041.1"/>
</dbReference>
<name>A0A9X6SS91_BACCE</name>
<evidence type="ECO:0000313" key="2">
    <source>
        <dbReference type="Proteomes" id="UP000219922"/>
    </source>
</evidence>
<dbReference type="InterPro" id="IPR036736">
    <property type="entry name" value="ACP-like_sf"/>
</dbReference>
<dbReference type="Gene3D" id="1.10.1200.10">
    <property type="entry name" value="ACP-like"/>
    <property type="match status" value="1"/>
</dbReference>
<reference evidence="1 2" key="1">
    <citation type="submission" date="2017-09" db="EMBL/GenBank/DDBJ databases">
        <title>Large-scale bioinformatics analysis of Bacillus genomes uncovers conserved roles of natural products in bacterial physiology.</title>
        <authorList>
            <consortium name="Agbiome Team Llc"/>
            <person name="Bleich R.M."/>
            <person name="Grubbs K.J."/>
            <person name="Santa Maria K.C."/>
            <person name="Allen S.E."/>
            <person name="Farag S."/>
            <person name="Shank E.A."/>
            <person name="Bowers A."/>
        </authorList>
    </citation>
    <scope>NUCLEOTIDE SEQUENCE [LARGE SCALE GENOMIC DNA]</scope>
    <source>
        <strain evidence="1 2">AFS092789</strain>
    </source>
</reference>
<accession>A0A9X6SS91</accession>
<evidence type="ECO:0008006" key="3">
    <source>
        <dbReference type="Google" id="ProtNLM"/>
    </source>
</evidence>
<dbReference type="EMBL" id="NVMX01000228">
    <property type="protein sequence ID" value="PDZ94255.1"/>
    <property type="molecule type" value="Genomic_DNA"/>
</dbReference>
<comment type="caution">
    <text evidence="1">The sequence shown here is derived from an EMBL/GenBank/DDBJ whole genome shotgun (WGS) entry which is preliminary data.</text>
</comment>
<gene>
    <name evidence="1" type="ORF">CON36_34780</name>
</gene>
<dbReference type="AlphaFoldDB" id="A0A9X6SS91"/>
<dbReference type="Proteomes" id="UP000219922">
    <property type="component" value="Unassembled WGS sequence"/>
</dbReference>